<protein>
    <recommendedName>
        <fullName evidence="1">YokE-like PH domain-containing protein</fullName>
    </recommendedName>
</protein>
<gene>
    <name evidence="2" type="ORF">EHQ58_07925</name>
</gene>
<feature type="domain" description="YokE-like PH" evidence="1">
    <location>
        <begin position="41"/>
        <end position="132"/>
    </location>
</feature>
<evidence type="ECO:0000313" key="2">
    <source>
        <dbReference type="EMBL" id="TGL59664.1"/>
    </source>
</evidence>
<organism evidence="2 3">
    <name type="scientific">Leptospira ognonensis</name>
    <dbReference type="NCBI Taxonomy" id="2484945"/>
    <lineage>
        <taxon>Bacteria</taxon>
        <taxon>Pseudomonadati</taxon>
        <taxon>Spirochaetota</taxon>
        <taxon>Spirochaetia</taxon>
        <taxon>Leptospirales</taxon>
        <taxon>Leptospiraceae</taxon>
        <taxon>Leptospira</taxon>
    </lineage>
</organism>
<proteinExistence type="predicted"/>
<dbReference type="AlphaFoldDB" id="A0A4R9K445"/>
<dbReference type="Proteomes" id="UP000297693">
    <property type="component" value="Unassembled WGS sequence"/>
</dbReference>
<evidence type="ECO:0000313" key="3">
    <source>
        <dbReference type="Proteomes" id="UP000297693"/>
    </source>
</evidence>
<dbReference type="OrthoDB" id="330495at2"/>
<evidence type="ECO:0000259" key="1">
    <source>
        <dbReference type="Pfam" id="PF14470"/>
    </source>
</evidence>
<comment type="caution">
    <text evidence="2">The sequence shown here is derived from an EMBL/GenBank/DDBJ whole genome shotgun (WGS) entry which is preliminary data.</text>
</comment>
<sequence>MRKPEEIKLQVAELLKHVKGVDVENLFRFSSALNELHTVIEDNEHLKGYVFGLLEGDHSGIRAGKWTIVATDKKLHFLQKSLISSLHHFEMPLGSVVSIQGRLGWFFGEIEIKSASGSLQIIQIGKKDYQFFLETTGEFVHKEKG</sequence>
<keyword evidence="3" id="KW-1185">Reference proteome</keyword>
<dbReference type="RefSeq" id="WP_135623354.1">
    <property type="nucleotide sequence ID" value="NZ_RQGD01000023.1"/>
</dbReference>
<name>A0A4R9K445_9LEPT</name>
<dbReference type="Pfam" id="PF14470">
    <property type="entry name" value="bPH_3"/>
    <property type="match status" value="1"/>
</dbReference>
<accession>A0A4R9K445</accession>
<dbReference type="EMBL" id="RQGD01000023">
    <property type="protein sequence ID" value="TGL59664.1"/>
    <property type="molecule type" value="Genomic_DNA"/>
</dbReference>
<reference evidence="2" key="1">
    <citation type="journal article" date="2019" name="PLoS Negl. Trop. Dis.">
        <title>Revisiting the worldwide diversity of Leptospira species in the environment.</title>
        <authorList>
            <person name="Vincent A.T."/>
            <person name="Schiettekatte O."/>
            <person name="Bourhy P."/>
            <person name="Veyrier F.J."/>
            <person name="Picardeau M."/>
        </authorList>
    </citation>
    <scope>NUCLEOTIDE SEQUENCE [LARGE SCALE GENOMIC DNA]</scope>
    <source>
        <strain evidence="2">201702476</strain>
    </source>
</reference>
<dbReference type="InterPro" id="IPR039519">
    <property type="entry name" value="YokE-like_PH"/>
</dbReference>